<name>A0AAW9D312_BURTH</name>
<dbReference type="AlphaFoldDB" id="A0AAW9D312"/>
<protein>
    <submittedName>
        <fullName evidence="1">Uncharacterized protein</fullName>
    </submittedName>
</protein>
<comment type="caution">
    <text evidence="1">The sequence shown here is derived from an EMBL/GenBank/DDBJ whole genome shotgun (WGS) entry which is preliminary data.</text>
</comment>
<sequence>MRYRNAECVTRAFAAPECSGAFRNGPDGGGAVHRPIPHSSSSNADEPARGALAAIVGARYGVEEMARIESEVIERVIGWQAACELARSRPGSRKPETPAPISFCNDPRLLPLPIDGAAGRIMLVGMRIGGGRTVEGDRLS</sequence>
<reference evidence="1" key="1">
    <citation type="submission" date="2018-08" db="EMBL/GenBank/DDBJ databases">
        <title>Identification of Burkholderia cepacia strains that express a Burkholderia pseudomallei-like capsular polysaccharide.</title>
        <authorList>
            <person name="Burtnick M.N."/>
            <person name="Vongsouvath M."/>
            <person name="Newton P."/>
            <person name="Wuthiekanun V."/>
            <person name="Limmathurotsakul D."/>
            <person name="Brett P.J."/>
            <person name="Chantratita N."/>
            <person name="Dance D.A."/>
        </authorList>
    </citation>
    <scope>NUCLEOTIDE SEQUENCE</scope>
    <source>
        <strain evidence="1">SBXCC001</strain>
    </source>
</reference>
<evidence type="ECO:0000313" key="2">
    <source>
        <dbReference type="Proteomes" id="UP001272137"/>
    </source>
</evidence>
<proteinExistence type="predicted"/>
<gene>
    <name evidence="1" type="ORF">C7S16_1783</name>
</gene>
<evidence type="ECO:0000313" key="1">
    <source>
        <dbReference type="EMBL" id="MDW9254769.1"/>
    </source>
</evidence>
<organism evidence="1 2">
    <name type="scientific">Burkholderia thailandensis</name>
    <dbReference type="NCBI Taxonomy" id="57975"/>
    <lineage>
        <taxon>Bacteria</taxon>
        <taxon>Pseudomonadati</taxon>
        <taxon>Pseudomonadota</taxon>
        <taxon>Betaproteobacteria</taxon>
        <taxon>Burkholderiales</taxon>
        <taxon>Burkholderiaceae</taxon>
        <taxon>Burkholderia</taxon>
        <taxon>pseudomallei group</taxon>
    </lineage>
</organism>
<dbReference type="Proteomes" id="UP001272137">
    <property type="component" value="Unassembled WGS sequence"/>
</dbReference>
<dbReference type="EMBL" id="QXCT01000002">
    <property type="protein sequence ID" value="MDW9254769.1"/>
    <property type="molecule type" value="Genomic_DNA"/>
</dbReference>
<accession>A0AAW9D312</accession>